<evidence type="ECO:0000256" key="23">
    <source>
        <dbReference type="ARBA" id="ARBA00045018"/>
    </source>
</evidence>
<dbReference type="InterPro" id="IPR011701">
    <property type="entry name" value="MFS"/>
</dbReference>
<evidence type="ECO:0000256" key="5">
    <source>
        <dbReference type="ARBA" id="ARBA00022692"/>
    </source>
</evidence>
<evidence type="ECO:0000256" key="17">
    <source>
        <dbReference type="ARBA" id="ARBA00044900"/>
    </source>
</evidence>
<evidence type="ECO:0000256" key="25">
    <source>
        <dbReference type="ARBA" id="ARBA00046376"/>
    </source>
</evidence>
<evidence type="ECO:0000256" key="4">
    <source>
        <dbReference type="ARBA" id="ARBA00022448"/>
    </source>
</evidence>
<feature type="transmembrane region" description="Helical" evidence="26">
    <location>
        <begin position="82"/>
        <end position="100"/>
    </location>
</feature>
<gene>
    <name evidence="28" type="ORF">SAMN05421737_1022</name>
</gene>
<dbReference type="PANTHER" id="PTHR23512:SF3">
    <property type="entry name" value="MAJOR FACILITATOR SUPERFAMILY DOMAIN-CONTAINING PROTEIN 1"/>
    <property type="match status" value="1"/>
</dbReference>
<accession>A0A1G6GVU6</accession>
<dbReference type="AlphaFoldDB" id="A0A1G6GVU6"/>
<dbReference type="InterPro" id="IPR000849">
    <property type="entry name" value="Sugar_P_transporter"/>
</dbReference>
<dbReference type="PIRSF" id="PIRSF002808">
    <property type="entry name" value="Hexose_phosphate_transp"/>
    <property type="match status" value="1"/>
</dbReference>
<dbReference type="STRING" id="1464122.SAMN05421737_1022"/>
<feature type="transmembrane region" description="Helical" evidence="26">
    <location>
        <begin position="226"/>
        <end position="245"/>
    </location>
</feature>
<evidence type="ECO:0000256" key="20">
    <source>
        <dbReference type="ARBA" id="ARBA00044919"/>
    </source>
</evidence>
<comment type="catalytic activity">
    <reaction evidence="16">
        <text>L-arginyl-L-alpha-amino acid(out) = L-arginyl-L-alpha-amino acid(in)</text>
        <dbReference type="Rhea" id="RHEA:79371"/>
        <dbReference type="ChEBI" id="CHEBI:84315"/>
    </reaction>
</comment>
<sequence>MDQLQNKSLQRKKWLMYLLLIAIFMLGFFERFAPAVFAADLMAEFQTSGSMLGTMTAMYFVTYTALQIPAGVLADRVGPREIVGIGAVIAGLGSLIFSFAPTYALVSIGRLLVGLGGATVFIGIMKFNAEWFAKERYGLISGITLLLGNLGAALSAGPLAVLLSYATWRNTFFLTGLIAITLGILIYVVVRNSPQEVGFNQTQAVSRKKNRNRWDKELRSVFAEKSVWPVLIASVGTNAVFYAFVGLWGVPLLTDSFQLTIREASLYTTAGLVGYGIASVVIGWCSDKAGVRKPFVVVSSVLACVGWLGLLIAPWQSGWSGFLLYTIVGVSAAQMVVSFAVVKEAVSPLVAGMALALVNAGVFLAVGGIQPLFGLIMDMMSDGAQVSGVSVYTFTHYQWGLGMMFFISAVGMIASMFVKETYCGREIEMEQKEVNEG</sequence>
<evidence type="ECO:0000313" key="28">
    <source>
        <dbReference type="EMBL" id="SDB85256.1"/>
    </source>
</evidence>
<feature type="transmembrane region" description="Helical" evidence="26">
    <location>
        <begin position="322"/>
        <end position="342"/>
    </location>
</feature>
<evidence type="ECO:0000256" key="19">
    <source>
        <dbReference type="ARBA" id="ARBA00044912"/>
    </source>
</evidence>
<evidence type="ECO:0000256" key="9">
    <source>
        <dbReference type="ARBA" id="ARBA00044876"/>
    </source>
</evidence>
<feature type="transmembrane region" description="Helical" evidence="26">
    <location>
        <begin position="265"/>
        <end position="284"/>
    </location>
</feature>
<evidence type="ECO:0000256" key="3">
    <source>
        <dbReference type="ARBA" id="ARBA00008335"/>
    </source>
</evidence>
<reference evidence="29" key="1">
    <citation type="submission" date="2016-09" db="EMBL/GenBank/DDBJ databases">
        <authorList>
            <person name="Varghese N."/>
            <person name="Submissions S."/>
        </authorList>
    </citation>
    <scope>NUCLEOTIDE SEQUENCE [LARGE SCALE GENOMIC DNA]</scope>
    <source>
        <strain evidence="29">25nlg</strain>
    </source>
</reference>
<comment type="catalytic activity">
    <reaction evidence="17">
        <text>L-lysyl-L-lysine(out) = L-lysyl-L-lysine(in)</text>
        <dbReference type="Rhea" id="RHEA:79403"/>
        <dbReference type="ChEBI" id="CHEBI:229956"/>
    </reaction>
</comment>
<comment type="catalytic activity">
    <reaction evidence="9">
        <text>L-lysyl-L-alanine(out) = L-lysyl-L-alanine(in)</text>
        <dbReference type="Rhea" id="RHEA:79399"/>
        <dbReference type="ChEBI" id="CHEBI:229954"/>
    </reaction>
</comment>
<keyword evidence="5 26" id="KW-0812">Transmembrane</keyword>
<name>A0A1G6GVU6_9BACI</name>
<feature type="transmembrane region" description="Helical" evidence="26">
    <location>
        <begin position="106"/>
        <end position="125"/>
    </location>
</feature>
<comment type="catalytic activity">
    <reaction evidence="20">
        <text>L-alanyl-L-lysine(out) = L-alanyl-L-lysine(in)</text>
        <dbReference type="Rhea" id="RHEA:79415"/>
        <dbReference type="ChEBI" id="CHEBI:192470"/>
    </reaction>
</comment>
<evidence type="ECO:0000256" key="24">
    <source>
        <dbReference type="ARBA" id="ARBA00045709"/>
    </source>
</evidence>
<comment type="catalytic activity">
    <reaction evidence="13">
        <text>L-lysyl-L-alpha-amino acid(out) = L-lysyl-L-alpha-amino acid(in)</text>
        <dbReference type="Rhea" id="RHEA:79387"/>
        <dbReference type="ChEBI" id="CHEBI:229965"/>
    </reaction>
</comment>
<evidence type="ECO:0000256" key="7">
    <source>
        <dbReference type="ARBA" id="ARBA00023136"/>
    </source>
</evidence>
<dbReference type="GO" id="GO:0005886">
    <property type="term" value="C:plasma membrane"/>
    <property type="evidence" value="ECO:0007669"/>
    <property type="project" value="UniProtKB-SubCell"/>
</dbReference>
<evidence type="ECO:0000256" key="16">
    <source>
        <dbReference type="ARBA" id="ARBA00044899"/>
    </source>
</evidence>
<evidence type="ECO:0000256" key="12">
    <source>
        <dbReference type="ARBA" id="ARBA00044884"/>
    </source>
</evidence>
<dbReference type="EMBL" id="FMYM01000002">
    <property type="protein sequence ID" value="SDB85256.1"/>
    <property type="molecule type" value="Genomic_DNA"/>
</dbReference>
<feature type="transmembrane region" description="Helical" evidence="26">
    <location>
        <begin position="296"/>
        <end position="316"/>
    </location>
</feature>
<dbReference type="Gene3D" id="1.20.1250.20">
    <property type="entry name" value="MFS general substrate transporter like domains"/>
    <property type="match status" value="2"/>
</dbReference>
<comment type="catalytic activity">
    <reaction evidence="15">
        <text>L-aspartyl-L-lysine(out) = L-aspartyl-L-lysine(in)</text>
        <dbReference type="Rhea" id="RHEA:79411"/>
        <dbReference type="ChEBI" id="CHEBI:229953"/>
    </reaction>
</comment>
<evidence type="ECO:0000256" key="15">
    <source>
        <dbReference type="ARBA" id="ARBA00044898"/>
    </source>
</evidence>
<keyword evidence="7 26" id="KW-0472">Membrane</keyword>
<comment type="catalytic activity">
    <reaction evidence="18">
        <text>L-arginyl-glycine(out) = L-arginyl-glycine(in)</text>
        <dbReference type="Rhea" id="RHEA:79391"/>
        <dbReference type="ChEBI" id="CHEBI:229955"/>
    </reaction>
</comment>
<evidence type="ECO:0000256" key="10">
    <source>
        <dbReference type="ARBA" id="ARBA00044878"/>
    </source>
</evidence>
<proteinExistence type="inferred from homology"/>
<feature type="transmembrane region" description="Helical" evidence="26">
    <location>
        <begin position="397"/>
        <end position="418"/>
    </location>
</feature>
<comment type="subunit">
    <text evidence="25">Homodimer. Interacts with lysosomal protein GLMP (via lumenal domain); the interaction starts while both proteins are still in the endoplasmic reticulum and is required for stabilization of MFSD1 in lysosomes but has no direct effect on its targeting to lysosomes or transporter activity.</text>
</comment>
<evidence type="ECO:0000256" key="22">
    <source>
        <dbReference type="ARBA" id="ARBA00044985"/>
    </source>
</evidence>
<evidence type="ECO:0000256" key="1">
    <source>
        <dbReference type="ARBA" id="ARBA00004155"/>
    </source>
</evidence>
<evidence type="ECO:0000256" key="8">
    <source>
        <dbReference type="ARBA" id="ARBA00023228"/>
    </source>
</evidence>
<feature type="transmembrane region" description="Helical" evidence="26">
    <location>
        <begin position="172"/>
        <end position="190"/>
    </location>
</feature>
<comment type="catalytic activity">
    <reaction evidence="12">
        <text>L-alpha-aminoacyl-L-histidine(out) = L-alpha-aminoacyl-L-histidine(in)</text>
        <dbReference type="Rhea" id="RHEA:79375"/>
        <dbReference type="ChEBI" id="CHEBI:229967"/>
    </reaction>
</comment>
<dbReference type="PANTHER" id="PTHR23512">
    <property type="entry name" value="MAJOR FACILITATOR SUPERFAMILY DOMAIN-CONTAINING PROTEIN 1"/>
    <property type="match status" value="1"/>
</dbReference>
<dbReference type="InterPro" id="IPR020846">
    <property type="entry name" value="MFS_dom"/>
</dbReference>
<dbReference type="Proteomes" id="UP000242662">
    <property type="component" value="Unassembled WGS sequence"/>
</dbReference>
<keyword evidence="29" id="KW-1185">Reference proteome</keyword>
<organism evidence="28 29">
    <name type="scientific">Shouchella lonarensis</name>
    <dbReference type="NCBI Taxonomy" id="1464122"/>
    <lineage>
        <taxon>Bacteria</taxon>
        <taxon>Bacillati</taxon>
        <taxon>Bacillota</taxon>
        <taxon>Bacilli</taxon>
        <taxon>Bacillales</taxon>
        <taxon>Bacillaceae</taxon>
        <taxon>Shouchella</taxon>
    </lineage>
</organism>
<evidence type="ECO:0000256" key="21">
    <source>
        <dbReference type="ARBA" id="ARBA00044924"/>
    </source>
</evidence>
<evidence type="ECO:0000256" key="2">
    <source>
        <dbReference type="ARBA" id="ARBA00004651"/>
    </source>
</evidence>
<evidence type="ECO:0000256" key="14">
    <source>
        <dbReference type="ARBA" id="ARBA00044893"/>
    </source>
</evidence>
<feature type="domain" description="Major facilitator superfamily (MFS) profile" evidence="27">
    <location>
        <begin position="15"/>
        <end position="426"/>
    </location>
</feature>
<evidence type="ECO:0000313" key="29">
    <source>
        <dbReference type="Proteomes" id="UP000242662"/>
    </source>
</evidence>
<evidence type="ECO:0000256" key="6">
    <source>
        <dbReference type="ARBA" id="ARBA00022989"/>
    </source>
</evidence>
<evidence type="ECO:0000256" key="26">
    <source>
        <dbReference type="SAM" id="Phobius"/>
    </source>
</evidence>
<comment type="catalytic activity">
    <reaction evidence="21">
        <text>L-lysyl-glycine(out) = L-lysyl-glycine(in)</text>
        <dbReference type="Rhea" id="RHEA:79407"/>
        <dbReference type="ChEBI" id="CHEBI:191202"/>
    </reaction>
</comment>
<dbReference type="InterPro" id="IPR052187">
    <property type="entry name" value="MFSD1"/>
</dbReference>
<feature type="transmembrane region" description="Helical" evidence="26">
    <location>
        <begin position="354"/>
        <end position="377"/>
    </location>
</feature>
<dbReference type="InterPro" id="IPR036259">
    <property type="entry name" value="MFS_trans_sf"/>
</dbReference>
<comment type="subcellular location">
    <subcellularLocation>
        <location evidence="2">Cell membrane</location>
        <topology evidence="2">Multi-pass membrane protein</topology>
    </subcellularLocation>
    <subcellularLocation>
        <location evidence="1">Lysosome membrane</location>
        <topology evidence="1">Multi-pass membrane protein</topology>
    </subcellularLocation>
</comment>
<dbReference type="PROSITE" id="PS50850">
    <property type="entry name" value="MFS"/>
    <property type="match status" value="1"/>
</dbReference>
<comment type="catalytic activity">
    <reaction evidence="19">
        <text>L-histidyl-L-alpha-amino acid(out) = L-histidyl-L-alpha-amino acid(in)</text>
        <dbReference type="Rhea" id="RHEA:79379"/>
        <dbReference type="ChEBI" id="CHEBI:229964"/>
    </reaction>
</comment>
<feature type="transmembrane region" description="Helical" evidence="26">
    <location>
        <begin position="137"/>
        <end position="166"/>
    </location>
</feature>
<keyword evidence="8" id="KW-0458">Lysosome</keyword>
<dbReference type="RefSeq" id="WP_176763743.1">
    <property type="nucleotide sequence ID" value="NZ_FMYM01000002.1"/>
</dbReference>
<evidence type="ECO:0000259" key="27">
    <source>
        <dbReference type="PROSITE" id="PS50850"/>
    </source>
</evidence>
<comment type="similarity">
    <text evidence="3">Belongs to the major facilitator superfamily.</text>
</comment>
<feature type="transmembrane region" description="Helical" evidence="26">
    <location>
        <begin position="48"/>
        <end position="70"/>
    </location>
</feature>
<evidence type="ECO:0000256" key="11">
    <source>
        <dbReference type="ARBA" id="ARBA00044881"/>
    </source>
</evidence>
<evidence type="ECO:0000256" key="18">
    <source>
        <dbReference type="ARBA" id="ARBA00044903"/>
    </source>
</evidence>
<protein>
    <recommendedName>
        <fullName evidence="22">Lysosomal dipeptide transporter MFSD1</fullName>
    </recommendedName>
    <alternativeName>
        <fullName evidence="23">Major facilitator superfamily domain-containing protein 1</fullName>
    </alternativeName>
</protein>
<comment type="catalytic activity">
    <reaction evidence="11">
        <text>L-alpha-aminoacyl-L-arginine(out) = L-alpha-aminoacyl-L-arginine(in)</text>
        <dbReference type="Rhea" id="RHEA:79367"/>
        <dbReference type="ChEBI" id="CHEBI:229968"/>
    </reaction>
</comment>
<dbReference type="SUPFAM" id="SSF103473">
    <property type="entry name" value="MFS general substrate transporter"/>
    <property type="match status" value="1"/>
</dbReference>
<evidence type="ECO:0000256" key="13">
    <source>
        <dbReference type="ARBA" id="ARBA00044891"/>
    </source>
</evidence>
<comment type="catalytic activity">
    <reaction evidence="10">
        <text>L-histidyl-glycine(out) = L-histidyl-glycine(in)</text>
        <dbReference type="Rhea" id="RHEA:79395"/>
        <dbReference type="ChEBI" id="CHEBI:229957"/>
    </reaction>
</comment>
<dbReference type="GO" id="GO:0022857">
    <property type="term" value="F:transmembrane transporter activity"/>
    <property type="evidence" value="ECO:0007669"/>
    <property type="project" value="InterPro"/>
</dbReference>
<dbReference type="Pfam" id="PF07690">
    <property type="entry name" value="MFS_1"/>
    <property type="match status" value="2"/>
</dbReference>
<dbReference type="GO" id="GO:0005765">
    <property type="term" value="C:lysosomal membrane"/>
    <property type="evidence" value="ECO:0007669"/>
    <property type="project" value="UniProtKB-SubCell"/>
</dbReference>
<comment type="function">
    <text evidence="24">Lysosomal dipeptide uniporter that selectively exports lysine, arginine or histidine-containing dipeptides with a net positive charge from the lysosome lumen into the cytosol. Could play a role in a specific type of protein O-glycosylation indirectly regulating macrophages migration and tissue invasion. Also essential for liver homeostasis.</text>
</comment>
<keyword evidence="6 26" id="KW-1133">Transmembrane helix</keyword>
<keyword evidence="4" id="KW-0813">Transport</keyword>
<comment type="catalytic activity">
    <reaction evidence="14">
        <text>L-alpha-aminoacyl-L-lysine(out) = L-alpha-aminoacyl-L-lysine(in)</text>
        <dbReference type="Rhea" id="RHEA:79383"/>
        <dbReference type="ChEBI" id="CHEBI:229966"/>
    </reaction>
</comment>